<comment type="caution">
    <text evidence="1">The sequence shown here is derived from an EMBL/GenBank/DDBJ whole genome shotgun (WGS) entry which is preliminary data.</text>
</comment>
<gene>
    <name evidence="1" type="ORF">QBC35DRAFT_395291</name>
</gene>
<sequence length="385" mass="44083">MTRLSDAAYYSDYSDTPSDDPRNCRVIGCRKKHAYARDSTGRKIYADYCARHLCEKTLPLSEGFHCPNPKKENDHYCSQHMKCGEPGCHETGSFASDTWTQFYCPRHKCTTRGCRSPASPNNRGQQRCSAHILKCSVPSCSRPCHENRDGSYDIVCAAHYGSFKCAVTGCTRRKPGYDTRFCLDHKCAVPECSSEKSSFTKFCVSHCCAAHNCSRIVADPARGESVLCREHECKTPRCLNAALAPEQRIDYCSSHACKAFNCKSEARFPGGYCEERHACSVGMCSKPRASTGPGGTLNVYADRCLEHSTAKVRRSSANEPLERERWTRNRNRYSDDIETLRFRERERELKEWEEKEKLARESYDRDRDTTYRYPGWDRWYKERGI</sequence>
<dbReference type="EMBL" id="MU864613">
    <property type="protein sequence ID" value="KAK4182767.1"/>
    <property type="molecule type" value="Genomic_DNA"/>
</dbReference>
<name>A0AAN7AED5_9PEZI</name>
<organism evidence="1 2">
    <name type="scientific">Podospora australis</name>
    <dbReference type="NCBI Taxonomy" id="1536484"/>
    <lineage>
        <taxon>Eukaryota</taxon>
        <taxon>Fungi</taxon>
        <taxon>Dikarya</taxon>
        <taxon>Ascomycota</taxon>
        <taxon>Pezizomycotina</taxon>
        <taxon>Sordariomycetes</taxon>
        <taxon>Sordariomycetidae</taxon>
        <taxon>Sordariales</taxon>
        <taxon>Podosporaceae</taxon>
        <taxon>Podospora</taxon>
    </lineage>
</organism>
<dbReference type="Proteomes" id="UP001302126">
    <property type="component" value="Unassembled WGS sequence"/>
</dbReference>
<keyword evidence="2" id="KW-1185">Reference proteome</keyword>
<proteinExistence type="predicted"/>
<reference evidence="1" key="1">
    <citation type="journal article" date="2023" name="Mol. Phylogenet. Evol.">
        <title>Genome-scale phylogeny and comparative genomics of the fungal order Sordariales.</title>
        <authorList>
            <person name="Hensen N."/>
            <person name="Bonometti L."/>
            <person name="Westerberg I."/>
            <person name="Brannstrom I.O."/>
            <person name="Guillou S."/>
            <person name="Cros-Aarteil S."/>
            <person name="Calhoun S."/>
            <person name="Haridas S."/>
            <person name="Kuo A."/>
            <person name="Mondo S."/>
            <person name="Pangilinan J."/>
            <person name="Riley R."/>
            <person name="LaButti K."/>
            <person name="Andreopoulos B."/>
            <person name="Lipzen A."/>
            <person name="Chen C."/>
            <person name="Yan M."/>
            <person name="Daum C."/>
            <person name="Ng V."/>
            <person name="Clum A."/>
            <person name="Steindorff A."/>
            <person name="Ohm R.A."/>
            <person name="Martin F."/>
            <person name="Silar P."/>
            <person name="Natvig D.O."/>
            <person name="Lalanne C."/>
            <person name="Gautier V."/>
            <person name="Ament-Velasquez S.L."/>
            <person name="Kruys A."/>
            <person name="Hutchinson M.I."/>
            <person name="Powell A.J."/>
            <person name="Barry K."/>
            <person name="Miller A.N."/>
            <person name="Grigoriev I.V."/>
            <person name="Debuchy R."/>
            <person name="Gladieux P."/>
            <person name="Hiltunen Thoren M."/>
            <person name="Johannesson H."/>
        </authorList>
    </citation>
    <scope>NUCLEOTIDE SEQUENCE</scope>
    <source>
        <strain evidence="1">PSN309</strain>
    </source>
</reference>
<evidence type="ECO:0000313" key="2">
    <source>
        <dbReference type="Proteomes" id="UP001302126"/>
    </source>
</evidence>
<protein>
    <submittedName>
        <fullName evidence="1">Uncharacterized protein</fullName>
    </submittedName>
</protein>
<accession>A0AAN7AED5</accession>
<reference evidence="1" key="2">
    <citation type="submission" date="2023-05" db="EMBL/GenBank/DDBJ databases">
        <authorList>
            <consortium name="Lawrence Berkeley National Laboratory"/>
            <person name="Steindorff A."/>
            <person name="Hensen N."/>
            <person name="Bonometti L."/>
            <person name="Westerberg I."/>
            <person name="Brannstrom I.O."/>
            <person name="Guillou S."/>
            <person name="Cros-Aarteil S."/>
            <person name="Calhoun S."/>
            <person name="Haridas S."/>
            <person name="Kuo A."/>
            <person name="Mondo S."/>
            <person name="Pangilinan J."/>
            <person name="Riley R."/>
            <person name="Labutti K."/>
            <person name="Andreopoulos B."/>
            <person name="Lipzen A."/>
            <person name="Chen C."/>
            <person name="Yanf M."/>
            <person name="Daum C."/>
            <person name="Ng V."/>
            <person name="Clum A."/>
            <person name="Ohm R."/>
            <person name="Martin F."/>
            <person name="Silar P."/>
            <person name="Natvig D."/>
            <person name="Lalanne C."/>
            <person name="Gautier V."/>
            <person name="Ament-Velasquez S.L."/>
            <person name="Kruys A."/>
            <person name="Hutchinson M.I."/>
            <person name="Powell A.J."/>
            <person name="Barry K."/>
            <person name="Miller A.N."/>
            <person name="Grigoriev I.V."/>
            <person name="Debuchy R."/>
            <person name="Gladieux P."/>
            <person name="Thoren M.H."/>
            <person name="Johannesson H."/>
        </authorList>
    </citation>
    <scope>NUCLEOTIDE SEQUENCE</scope>
    <source>
        <strain evidence="1">PSN309</strain>
    </source>
</reference>
<dbReference type="AlphaFoldDB" id="A0AAN7AED5"/>
<evidence type="ECO:0000313" key="1">
    <source>
        <dbReference type="EMBL" id="KAK4182767.1"/>
    </source>
</evidence>